<evidence type="ECO:0000256" key="1">
    <source>
        <dbReference type="ARBA" id="ARBA00001946"/>
    </source>
</evidence>
<dbReference type="PANTHER" id="PTHR32308">
    <property type="entry name" value="LYASE BETA SUBUNIT, PUTATIVE (AFU_ORTHOLOGUE AFUA_4G13030)-RELATED"/>
    <property type="match status" value="1"/>
</dbReference>
<evidence type="ECO:0000256" key="3">
    <source>
        <dbReference type="ARBA" id="ARBA00022842"/>
    </source>
</evidence>
<sequence length="276" mass="28853">MRNTEFTMGPALLFAPADRPERFAKAAERSDAVIIDLEDAVAPAAKTAARENMIKSGLNPATTMVRINALETEDAALDLAAVDRSKYKTIMIAKASEVDIIASLTRYKVVVLCESAAGILAAPRLAKLPNVVGLMWGAEDLVASLGGTSSRFTSGARSGSYRAVATHARSQLLLAAAAAGKMAIDSIYADFADVDGLAEESEDAVASGFGAKACIHPSQVNVVRDAYRPSDAEVAAARELLAAAEEAGTGVFAFKGKMVDGPILLHAKKIMTRSAL</sequence>
<evidence type="ECO:0000256" key="5">
    <source>
        <dbReference type="PIRSR" id="PIRSR015582-2"/>
    </source>
</evidence>
<organism evidence="7 8">
    <name type="scientific">Arthrobacter alpinus</name>
    <dbReference type="NCBI Taxonomy" id="656366"/>
    <lineage>
        <taxon>Bacteria</taxon>
        <taxon>Bacillati</taxon>
        <taxon>Actinomycetota</taxon>
        <taxon>Actinomycetes</taxon>
        <taxon>Micrococcales</taxon>
        <taxon>Micrococcaceae</taxon>
        <taxon>Arthrobacter</taxon>
    </lineage>
</organism>
<proteinExistence type="predicted"/>
<dbReference type="PANTHER" id="PTHR32308:SF10">
    <property type="entry name" value="CITRATE LYASE SUBUNIT BETA"/>
    <property type="match status" value="1"/>
</dbReference>
<evidence type="ECO:0000313" key="7">
    <source>
        <dbReference type="EMBL" id="SEE57894.1"/>
    </source>
</evidence>
<dbReference type="InterPro" id="IPR040442">
    <property type="entry name" value="Pyrv_kinase-like_dom_sf"/>
</dbReference>
<feature type="binding site" evidence="5">
    <location>
        <position position="140"/>
    </location>
    <ligand>
        <name>Mg(2+)</name>
        <dbReference type="ChEBI" id="CHEBI:18420"/>
    </ligand>
</feature>
<name>A0A1H5JZZ1_9MICC</name>
<dbReference type="Proteomes" id="UP000182725">
    <property type="component" value="Unassembled WGS sequence"/>
</dbReference>
<keyword evidence="3 5" id="KW-0460">Magnesium</keyword>
<dbReference type="Gene3D" id="3.20.20.60">
    <property type="entry name" value="Phosphoenolpyruvate-binding domains"/>
    <property type="match status" value="1"/>
</dbReference>
<evidence type="ECO:0000256" key="2">
    <source>
        <dbReference type="ARBA" id="ARBA00022723"/>
    </source>
</evidence>
<dbReference type="PIRSF" id="PIRSF015582">
    <property type="entry name" value="Cit_lyase_B"/>
    <property type="match status" value="1"/>
</dbReference>
<reference evidence="7 8" key="1">
    <citation type="submission" date="2016-10" db="EMBL/GenBank/DDBJ databases">
        <authorList>
            <person name="de Groot N.N."/>
        </authorList>
    </citation>
    <scope>NUCLEOTIDE SEQUENCE [LARGE SCALE GENOMIC DNA]</scope>
    <source>
        <strain evidence="7 8">DSM 22274</strain>
    </source>
</reference>
<evidence type="ECO:0000256" key="4">
    <source>
        <dbReference type="PIRSR" id="PIRSR015582-1"/>
    </source>
</evidence>
<evidence type="ECO:0000313" key="8">
    <source>
        <dbReference type="Proteomes" id="UP000182725"/>
    </source>
</evidence>
<dbReference type="SUPFAM" id="SSF51621">
    <property type="entry name" value="Phosphoenolpyruvate/pyruvate domain"/>
    <property type="match status" value="1"/>
</dbReference>
<evidence type="ECO:0000259" key="6">
    <source>
        <dbReference type="Pfam" id="PF03328"/>
    </source>
</evidence>
<feature type="binding site" evidence="4">
    <location>
        <position position="66"/>
    </location>
    <ligand>
        <name>substrate</name>
    </ligand>
</feature>
<feature type="binding site" evidence="5">
    <location>
        <position position="114"/>
    </location>
    <ligand>
        <name>Mg(2+)</name>
        <dbReference type="ChEBI" id="CHEBI:18420"/>
    </ligand>
</feature>
<feature type="binding site" evidence="4">
    <location>
        <position position="114"/>
    </location>
    <ligand>
        <name>substrate</name>
    </ligand>
</feature>
<feature type="domain" description="HpcH/HpaI aldolase/citrate lyase" evidence="6">
    <location>
        <begin position="12"/>
        <end position="217"/>
    </location>
</feature>
<accession>A0A1H5JZZ1</accession>
<gene>
    <name evidence="7" type="ORF">SAMN04489740_1813</name>
</gene>
<dbReference type="InterPro" id="IPR005000">
    <property type="entry name" value="Aldolase/citrate-lyase_domain"/>
</dbReference>
<dbReference type="GO" id="GO:0006107">
    <property type="term" value="P:oxaloacetate metabolic process"/>
    <property type="evidence" value="ECO:0007669"/>
    <property type="project" value="TreeGrafter"/>
</dbReference>
<dbReference type="InterPro" id="IPR015813">
    <property type="entry name" value="Pyrv/PenolPyrv_kinase-like_dom"/>
</dbReference>
<dbReference type="GO" id="GO:0000287">
    <property type="term" value="F:magnesium ion binding"/>
    <property type="evidence" value="ECO:0007669"/>
    <property type="project" value="TreeGrafter"/>
</dbReference>
<comment type="cofactor">
    <cofactor evidence="1">
        <name>Mg(2+)</name>
        <dbReference type="ChEBI" id="CHEBI:18420"/>
    </cofactor>
</comment>
<dbReference type="Pfam" id="PF03328">
    <property type="entry name" value="HpcH_HpaI"/>
    <property type="match status" value="1"/>
</dbReference>
<keyword evidence="2 5" id="KW-0479">Metal-binding</keyword>
<dbReference type="EMBL" id="FNTV01000001">
    <property type="protein sequence ID" value="SEE57894.1"/>
    <property type="molecule type" value="Genomic_DNA"/>
</dbReference>
<dbReference type="GO" id="GO:0016829">
    <property type="term" value="F:lyase activity"/>
    <property type="evidence" value="ECO:0007669"/>
    <property type="project" value="UniProtKB-KW"/>
</dbReference>
<keyword evidence="7" id="KW-0456">Lyase</keyword>
<dbReference type="AlphaFoldDB" id="A0A1H5JZZ1"/>
<dbReference type="InterPro" id="IPR011206">
    <property type="entry name" value="Citrate_lyase_beta/mcl1/mcl2"/>
</dbReference>
<protein>
    <submittedName>
        <fullName evidence="7">Citrate lyase subunit beta / citryl-CoA lyase</fullName>
    </submittedName>
</protein>